<dbReference type="Proteomes" id="UP000593571">
    <property type="component" value="Unassembled WGS sequence"/>
</dbReference>
<accession>A0A7J8GA76</accession>
<sequence>MRSTFVTFTDFPLLPVNPSLLLFPRQPPIYFLSLLMSLHILEFYINGISQYVLSHVAFLPNKPFLRFIRVIAYINSSFCLLLSNIPYMNVLQVVYSLVDECLGFFQLLAITNKAAMNIHVDFFIWR</sequence>
<protein>
    <submittedName>
        <fullName evidence="1">Uncharacterized protein</fullName>
    </submittedName>
</protein>
<evidence type="ECO:0000313" key="1">
    <source>
        <dbReference type="EMBL" id="KAF6456846.1"/>
    </source>
</evidence>
<gene>
    <name evidence="1" type="ORF">HJG63_011494</name>
</gene>
<evidence type="ECO:0000313" key="2">
    <source>
        <dbReference type="Proteomes" id="UP000593571"/>
    </source>
</evidence>
<proteinExistence type="predicted"/>
<comment type="caution">
    <text evidence="1">The sequence shown here is derived from an EMBL/GenBank/DDBJ whole genome shotgun (WGS) entry which is preliminary data.</text>
</comment>
<organism evidence="1 2">
    <name type="scientific">Rousettus aegyptiacus</name>
    <name type="common">Egyptian fruit bat</name>
    <name type="synonym">Pteropus aegyptiacus</name>
    <dbReference type="NCBI Taxonomy" id="9407"/>
    <lineage>
        <taxon>Eukaryota</taxon>
        <taxon>Metazoa</taxon>
        <taxon>Chordata</taxon>
        <taxon>Craniata</taxon>
        <taxon>Vertebrata</taxon>
        <taxon>Euteleostomi</taxon>
        <taxon>Mammalia</taxon>
        <taxon>Eutheria</taxon>
        <taxon>Laurasiatheria</taxon>
        <taxon>Chiroptera</taxon>
        <taxon>Yinpterochiroptera</taxon>
        <taxon>Pteropodoidea</taxon>
        <taxon>Pteropodidae</taxon>
        <taxon>Rousettinae</taxon>
        <taxon>Rousettus</taxon>
    </lineage>
</organism>
<keyword evidence="2" id="KW-1185">Reference proteome</keyword>
<dbReference type="AlphaFoldDB" id="A0A7J8GA76"/>
<dbReference type="EMBL" id="JACASE010000006">
    <property type="protein sequence ID" value="KAF6456846.1"/>
    <property type="molecule type" value="Genomic_DNA"/>
</dbReference>
<name>A0A7J8GA76_ROUAE</name>
<reference evidence="1 2" key="1">
    <citation type="journal article" date="2020" name="Nature">
        <title>Six reference-quality genomes reveal evolution of bat adaptations.</title>
        <authorList>
            <person name="Jebb D."/>
            <person name="Huang Z."/>
            <person name="Pippel M."/>
            <person name="Hughes G.M."/>
            <person name="Lavrichenko K."/>
            <person name="Devanna P."/>
            <person name="Winkler S."/>
            <person name="Jermiin L.S."/>
            <person name="Skirmuntt E.C."/>
            <person name="Katzourakis A."/>
            <person name="Burkitt-Gray L."/>
            <person name="Ray D.A."/>
            <person name="Sullivan K.A.M."/>
            <person name="Roscito J.G."/>
            <person name="Kirilenko B.M."/>
            <person name="Davalos L.M."/>
            <person name="Corthals A.P."/>
            <person name="Power M.L."/>
            <person name="Jones G."/>
            <person name="Ransome R.D."/>
            <person name="Dechmann D.K.N."/>
            <person name="Locatelli A.G."/>
            <person name="Puechmaille S.J."/>
            <person name="Fedrigo O."/>
            <person name="Jarvis E.D."/>
            <person name="Hiller M."/>
            <person name="Vernes S.C."/>
            <person name="Myers E.W."/>
            <person name="Teeling E.C."/>
        </authorList>
    </citation>
    <scope>NUCLEOTIDE SEQUENCE [LARGE SCALE GENOMIC DNA]</scope>
    <source>
        <strain evidence="1">MRouAeg1</strain>
        <tissue evidence="1">Muscle</tissue>
    </source>
</reference>